<sequence>MLATTGWDAVISRNFRKHWRIAMNGYNLDNRLNCSNLFSDRATQLLAARSL</sequence>
<keyword evidence="1" id="KW-0675">Receptor</keyword>
<gene>
    <name evidence="1" type="ORF">NBRC3257_1600</name>
</gene>
<dbReference type="Proteomes" id="UP000018209">
    <property type="component" value="Unassembled WGS sequence"/>
</dbReference>
<name>A0ABQ0IWL4_GLUTH</name>
<reference evidence="1 2" key="1">
    <citation type="submission" date="2013-08" db="EMBL/GenBank/DDBJ databases">
        <title>Gluconobacter thailandicus NBRC 3257 whole genome sequence.</title>
        <authorList>
            <person name="Matsutani M."/>
            <person name="Yakushi T."/>
            <person name="Matsushita K."/>
        </authorList>
    </citation>
    <scope>NUCLEOTIDE SEQUENCE [LARGE SCALE GENOMIC DNA]</scope>
    <source>
        <strain evidence="1 2">NBRC 3257</strain>
    </source>
</reference>
<keyword evidence="2" id="KW-1185">Reference proteome</keyword>
<dbReference type="EMBL" id="BASM01000019">
    <property type="protein sequence ID" value="GAD26601.1"/>
    <property type="molecule type" value="Genomic_DNA"/>
</dbReference>
<protein>
    <submittedName>
        <fullName evidence="1">TonB-dependent receptor protein</fullName>
    </submittedName>
</protein>
<organism evidence="1 2">
    <name type="scientific">Gluconobacter thailandicus NBRC 3257</name>
    <dbReference type="NCBI Taxonomy" id="1381097"/>
    <lineage>
        <taxon>Bacteria</taxon>
        <taxon>Pseudomonadati</taxon>
        <taxon>Pseudomonadota</taxon>
        <taxon>Alphaproteobacteria</taxon>
        <taxon>Acetobacterales</taxon>
        <taxon>Acetobacteraceae</taxon>
        <taxon>Gluconobacter</taxon>
    </lineage>
</organism>
<proteinExistence type="predicted"/>
<evidence type="ECO:0000313" key="1">
    <source>
        <dbReference type="EMBL" id="GAD26601.1"/>
    </source>
</evidence>
<accession>A0ABQ0IWL4</accession>
<evidence type="ECO:0000313" key="2">
    <source>
        <dbReference type="Proteomes" id="UP000018209"/>
    </source>
</evidence>
<comment type="caution">
    <text evidence="1">The sequence shown here is derived from an EMBL/GenBank/DDBJ whole genome shotgun (WGS) entry which is preliminary data.</text>
</comment>